<evidence type="ECO:0000313" key="4">
    <source>
        <dbReference type="Proteomes" id="UP000265120"/>
    </source>
</evidence>
<dbReference type="OMA" id="NCCEDAR"/>
<dbReference type="Pfam" id="PF00059">
    <property type="entry name" value="Lectin_C"/>
    <property type="match status" value="1"/>
</dbReference>
<dbReference type="InterPro" id="IPR001304">
    <property type="entry name" value="C-type_lectin-like"/>
</dbReference>
<organism evidence="3 4">
    <name type="scientific">Cynoglossus semilaevis</name>
    <name type="common">Tongue sole</name>
    <dbReference type="NCBI Taxonomy" id="244447"/>
    <lineage>
        <taxon>Eukaryota</taxon>
        <taxon>Metazoa</taxon>
        <taxon>Chordata</taxon>
        <taxon>Craniata</taxon>
        <taxon>Vertebrata</taxon>
        <taxon>Euteleostomi</taxon>
        <taxon>Actinopterygii</taxon>
        <taxon>Neopterygii</taxon>
        <taxon>Teleostei</taxon>
        <taxon>Neoteleostei</taxon>
        <taxon>Acanthomorphata</taxon>
        <taxon>Carangaria</taxon>
        <taxon>Pleuronectiformes</taxon>
        <taxon>Pleuronectoidei</taxon>
        <taxon>Cynoglossidae</taxon>
        <taxon>Cynoglossinae</taxon>
        <taxon>Cynoglossus</taxon>
    </lineage>
</organism>
<dbReference type="PANTHER" id="PTHR45784">
    <property type="entry name" value="C-TYPE LECTIN DOMAIN FAMILY 20 MEMBER A-RELATED"/>
    <property type="match status" value="1"/>
</dbReference>
<dbReference type="GeneTree" id="ENSGT00940000174712"/>
<protein>
    <recommendedName>
        <fullName evidence="2">C-type lectin domain-containing protein</fullName>
    </recommendedName>
</protein>
<dbReference type="Gene3D" id="3.10.100.10">
    <property type="entry name" value="Mannose-Binding Protein A, subunit A"/>
    <property type="match status" value="1"/>
</dbReference>
<dbReference type="PANTHER" id="PTHR45784:SF5">
    <property type="entry name" value="C-TYPE LECTIN DOMAIN FAMILY 20 MEMBER A-RELATED"/>
    <property type="match status" value="1"/>
</dbReference>
<proteinExistence type="predicted"/>
<keyword evidence="4" id="KW-1185">Reference proteome</keyword>
<evidence type="ECO:0000259" key="2">
    <source>
        <dbReference type="PROSITE" id="PS50041"/>
    </source>
</evidence>
<reference evidence="3" key="2">
    <citation type="submission" date="2025-08" db="UniProtKB">
        <authorList>
            <consortium name="Ensembl"/>
        </authorList>
    </citation>
    <scope>IDENTIFICATION</scope>
</reference>
<dbReference type="InterPro" id="IPR016186">
    <property type="entry name" value="C-type_lectin-like/link_sf"/>
</dbReference>
<feature type="chain" id="PRO_5018328201" description="C-type lectin domain-containing protein" evidence="1">
    <location>
        <begin position="20"/>
        <end position="165"/>
    </location>
</feature>
<accession>A0A3P8UM89</accession>
<feature type="domain" description="C-type lectin" evidence="2">
    <location>
        <begin position="52"/>
        <end position="157"/>
    </location>
</feature>
<evidence type="ECO:0000256" key="1">
    <source>
        <dbReference type="SAM" id="SignalP"/>
    </source>
</evidence>
<dbReference type="SUPFAM" id="SSF56436">
    <property type="entry name" value="C-type lectin-like"/>
    <property type="match status" value="1"/>
</dbReference>
<dbReference type="SMART" id="SM00034">
    <property type="entry name" value="CLECT"/>
    <property type="match status" value="1"/>
</dbReference>
<dbReference type="InterPro" id="IPR016187">
    <property type="entry name" value="CTDL_fold"/>
</dbReference>
<dbReference type="Proteomes" id="UP000265120">
    <property type="component" value="Chromosome 13"/>
</dbReference>
<sequence>VDMVPLLLHILLVATLSSGEPNTNRRQTRGGGNFRGCVLVPERLLLGDVAHSWAASVQFCRKEGLDLVSFSKSEEVPHIYSIIKKAMNGSEDDVWIGLRRRSQTGEWYWLNQEPVAQTNWAQGEPGEMNEGQCTIMSLSSFRWRDEECCQSARPVCYKRPEFFPV</sequence>
<keyword evidence="1" id="KW-0732">Signal</keyword>
<dbReference type="CDD" id="cd00037">
    <property type="entry name" value="CLECT"/>
    <property type="match status" value="1"/>
</dbReference>
<dbReference type="InParanoid" id="A0A3P8UM89"/>
<dbReference type="AlphaFoldDB" id="A0A3P8UM89"/>
<evidence type="ECO:0000313" key="3">
    <source>
        <dbReference type="Ensembl" id="ENSCSEP00000001771.1"/>
    </source>
</evidence>
<reference evidence="3" key="3">
    <citation type="submission" date="2025-09" db="UniProtKB">
        <authorList>
            <consortium name="Ensembl"/>
        </authorList>
    </citation>
    <scope>IDENTIFICATION</scope>
</reference>
<name>A0A3P8UM89_CYNSE</name>
<dbReference type="PROSITE" id="PS50041">
    <property type="entry name" value="C_TYPE_LECTIN_2"/>
    <property type="match status" value="1"/>
</dbReference>
<feature type="signal peptide" evidence="1">
    <location>
        <begin position="1"/>
        <end position="19"/>
    </location>
</feature>
<reference evidence="3 4" key="1">
    <citation type="journal article" date="2014" name="Nat. Genet.">
        <title>Whole-genome sequence of a flatfish provides insights into ZW sex chromosome evolution and adaptation to a benthic lifestyle.</title>
        <authorList>
            <person name="Chen S."/>
            <person name="Zhang G."/>
            <person name="Shao C."/>
            <person name="Huang Q."/>
            <person name="Liu G."/>
            <person name="Zhang P."/>
            <person name="Song W."/>
            <person name="An N."/>
            <person name="Chalopin D."/>
            <person name="Volff J.N."/>
            <person name="Hong Y."/>
            <person name="Li Q."/>
            <person name="Sha Z."/>
            <person name="Zhou H."/>
            <person name="Xie M."/>
            <person name="Yu Q."/>
            <person name="Liu Y."/>
            <person name="Xiang H."/>
            <person name="Wang N."/>
            <person name="Wu K."/>
            <person name="Yang C."/>
            <person name="Zhou Q."/>
            <person name="Liao X."/>
            <person name="Yang L."/>
            <person name="Hu Q."/>
            <person name="Zhang J."/>
            <person name="Meng L."/>
            <person name="Jin L."/>
            <person name="Tian Y."/>
            <person name="Lian J."/>
            <person name="Yang J."/>
            <person name="Miao G."/>
            <person name="Liu S."/>
            <person name="Liang Z."/>
            <person name="Yan F."/>
            <person name="Li Y."/>
            <person name="Sun B."/>
            <person name="Zhang H."/>
            <person name="Zhang J."/>
            <person name="Zhu Y."/>
            <person name="Du M."/>
            <person name="Zhao Y."/>
            <person name="Schartl M."/>
            <person name="Tang Q."/>
            <person name="Wang J."/>
        </authorList>
    </citation>
    <scope>NUCLEOTIDE SEQUENCE</scope>
</reference>
<dbReference type="Ensembl" id="ENSCSET00000001803.1">
    <property type="protein sequence ID" value="ENSCSEP00000001771.1"/>
    <property type="gene ID" value="ENSCSEG00000001205.1"/>
</dbReference>